<dbReference type="PANTHER" id="PTHR43628:SF1">
    <property type="entry name" value="CHITIN SYNTHASE REGULATORY FACTOR 2-RELATED"/>
    <property type="match status" value="1"/>
</dbReference>
<sequence length="398" mass="46025">MLNSWSNNKIINISDISNDDNIIDDDENFLKEFSKDFYQNIIKMNDLNTFEDTLNEWMRNKDIDKNTETILELMKNHKKNELWFSSIIGYFYQNGISCNVDKNKAFELYLSAVNLHLLEDNDNELTILKNININIGKYLLTWFYYKVIILNKINTRNLNKYLKSAIKGDSMAQYNLGYCYQHGQGIAQDYIKAFECYFISAKNGNALGQNSLGVFYEKGIGTDKDYNKAFEWYFKSAHNECILGQTNLGDCYYLGKGTTQDYNKAFEWYSKSANNGCALGQYHLGNCYCYGRGVTYDHNKAFEWYYKSANNGYSLAQKSLGHCYEKGTGVDKDHNKAFKWYSKSASNGCALGQFHLGYCYHYGIGTSINAKLAIHWYKKSSDNGIVRAHIMLTKRYVE</sequence>
<evidence type="ECO:0000313" key="2">
    <source>
        <dbReference type="EMBL" id="GET00945.1"/>
    </source>
</evidence>
<dbReference type="SUPFAM" id="SSF81901">
    <property type="entry name" value="HCP-like"/>
    <property type="match status" value="2"/>
</dbReference>
<gene>
    <name evidence="2" type="ORF">RCL2_002738100</name>
    <name evidence="1" type="ORF">RclHR1_00170013</name>
</gene>
<dbReference type="InterPro" id="IPR006597">
    <property type="entry name" value="Sel1-like"/>
</dbReference>
<dbReference type="InterPro" id="IPR052945">
    <property type="entry name" value="Mitotic_Regulator"/>
</dbReference>
<organism evidence="1 3">
    <name type="scientific">Rhizophagus clarus</name>
    <dbReference type="NCBI Taxonomy" id="94130"/>
    <lineage>
        <taxon>Eukaryota</taxon>
        <taxon>Fungi</taxon>
        <taxon>Fungi incertae sedis</taxon>
        <taxon>Mucoromycota</taxon>
        <taxon>Glomeromycotina</taxon>
        <taxon>Glomeromycetes</taxon>
        <taxon>Glomerales</taxon>
        <taxon>Glomeraceae</taxon>
        <taxon>Rhizophagus</taxon>
    </lineage>
</organism>
<dbReference type="STRING" id="94130.A0A2Z6QWF1"/>
<accession>A0A2Z6QWF1</accession>
<keyword evidence="3" id="KW-1185">Reference proteome</keyword>
<reference evidence="1 3" key="1">
    <citation type="submission" date="2017-11" db="EMBL/GenBank/DDBJ databases">
        <title>The genome of Rhizophagus clarus HR1 reveals common genetic basis of auxotrophy among arbuscular mycorrhizal fungi.</title>
        <authorList>
            <person name="Kobayashi Y."/>
        </authorList>
    </citation>
    <scope>NUCLEOTIDE SEQUENCE [LARGE SCALE GENOMIC DNA]</scope>
    <source>
        <strain evidence="1 3">HR1</strain>
    </source>
</reference>
<proteinExistence type="predicted"/>
<comment type="caution">
    <text evidence="1">The sequence shown here is derived from an EMBL/GenBank/DDBJ whole genome shotgun (WGS) entry which is preliminary data.</text>
</comment>
<dbReference type="EMBL" id="BEXD01000779">
    <property type="protein sequence ID" value="GBB90109.1"/>
    <property type="molecule type" value="Genomic_DNA"/>
</dbReference>
<dbReference type="PANTHER" id="PTHR43628">
    <property type="entry name" value="ACTIVATOR OF C KINASE PROTEIN 1-RELATED"/>
    <property type="match status" value="1"/>
</dbReference>
<name>A0A2Z6QWF1_9GLOM</name>
<dbReference type="Proteomes" id="UP000247702">
    <property type="component" value="Unassembled WGS sequence"/>
</dbReference>
<evidence type="ECO:0000313" key="3">
    <source>
        <dbReference type="Proteomes" id="UP000247702"/>
    </source>
</evidence>
<protein>
    <submittedName>
        <fullName evidence="2">Sel1-like repeat protein</fullName>
    </submittedName>
</protein>
<dbReference type="OrthoDB" id="272077at2759"/>
<dbReference type="InterPro" id="IPR011990">
    <property type="entry name" value="TPR-like_helical_dom_sf"/>
</dbReference>
<dbReference type="Proteomes" id="UP000615446">
    <property type="component" value="Unassembled WGS sequence"/>
</dbReference>
<dbReference type="Gene3D" id="1.25.40.10">
    <property type="entry name" value="Tetratricopeptide repeat domain"/>
    <property type="match status" value="2"/>
</dbReference>
<dbReference type="SMART" id="SM00671">
    <property type="entry name" value="SEL1"/>
    <property type="match status" value="7"/>
</dbReference>
<evidence type="ECO:0000313" key="1">
    <source>
        <dbReference type="EMBL" id="GBB90109.1"/>
    </source>
</evidence>
<dbReference type="Pfam" id="PF08238">
    <property type="entry name" value="Sel1"/>
    <property type="match status" value="7"/>
</dbReference>
<dbReference type="EMBL" id="BLAL01000295">
    <property type="protein sequence ID" value="GET00945.1"/>
    <property type="molecule type" value="Genomic_DNA"/>
</dbReference>
<dbReference type="AlphaFoldDB" id="A0A2Z6QWF1"/>
<reference evidence="2" key="2">
    <citation type="submission" date="2019-10" db="EMBL/GenBank/DDBJ databases">
        <title>Conservation and host-specific expression of non-tandemly repeated heterogenous ribosome RNA gene in arbuscular mycorrhizal fungi.</title>
        <authorList>
            <person name="Maeda T."/>
            <person name="Kobayashi Y."/>
            <person name="Nakagawa T."/>
            <person name="Ezawa T."/>
            <person name="Yamaguchi K."/>
            <person name="Bino T."/>
            <person name="Nishimoto Y."/>
            <person name="Shigenobu S."/>
            <person name="Kawaguchi M."/>
        </authorList>
    </citation>
    <scope>NUCLEOTIDE SEQUENCE</scope>
    <source>
        <strain evidence="2">HR1</strain>
    </source>
</reference>